<dbReference type="InterPro" id="IPR051533">
    <property type="entry name" value="WaaL-like"/>
</dbReference>
<evidence type="ECO:0000259" key="6">
    <source>
        <dbReference type="Pfam" id="PF04932"/>
    </source>
</evidence>
<evidence type="ECO:0000313" key="8">
    <source>
        <dbReference type="Proteomes" id="UP000231183"/>
    </source>
</evidence>
<sequence>MIYLVLAFFLLFVFLAFRNFRLSLGLFIIGLPAYLLRVSIGPLPGTVLELFFWAIFLVWLAKYAKSDWQNLKQIIKKYFWLFVFISLFVLASLLAVFTSGAVYSAFGLWRAYFLEPVLLLLILLGRKNQLAGKYLAQALVLSTVSISLYAVFQKFTGLGISTPEWTIQATRRATAFFSSPNAIGLFVVPILALATSLWNKKHQYLWVIFWIISLLALFFTKSQGALIGLSAGVVVFIFCLGYKKIALFAVLAGVFLIVIVPSLRSAVFFTDRASNNRLILWSQTWDYLSASKSNFIFGAGLRQFYDKVQKPTHDWSVLERHIYPHNIFLNFWSETGLIGLLSFTAILAGLYYLAWLVWKKNQMSGAAIFFALTALLTQGLVDVPYFKNDLAFLFWIIVAYVILSLQPADGAGRNGA</sequence>
<proteinExistence type="predicted"/>
<feature type="transmembrane region" description="Helical" evidence="5">
    <location>
        <begin position="365"/>
        <end position="386"/>
    </location>
</feature>
<evidence type="ECO:0000256" key="2">
    <source>
        <dbReference type="ARBA" id="ARBA00022692"/>
    </source>
</evidence>
<dbReference type="Proteomes" id="UP000231183">
    <property type="component" value="Unassembled WGS sequence"/>
</dbReference>
<feature type="transmembrane region" description="Helical" evidence="5">
    <location>
        <begin position="337"/>
        <end position="358"/>
    </location>
</feature>
<feature type="domain" description="O-antigen ligase-related" evidence="6">
    <location>
        <begin position="211"/>
        <end position="343"/>
    </location>
</feature>
<feature type="transmembrane region" description="Helical" evidence="5">
    <location>
        <begin position="225"/>
        <end position="242"/>
    </location>
</feature>
<dbReference type="PANTHER" id="PTHR37422:SF17">
    <property type="entry name" value="O-ANTIGEN LIGASE"/>
    <property type="match status" value="1"/>
</dbReference>
<dbReference type="Pfam" id="PF04932">
    <property type="entry name" value="Wzy_C"/>
    <property type="match status" value="1"/>
</dbReference>
<keyword evidence="2 5" id="KW-0812">Transmembrane</keyword>
<feature type="transmembrane region" description="Helical" evidence="5">
    <location>
        <begin position="204"/>
        <end position="219"/>
    </location>
</feature>
<feature type="transmembrane region" description="Helical" evidence="5">
    <location>
        <begin position="172"/>
        <end position="192"/>
    </location>
</feature>
<keyword evidence="3 5" id="KW-1133">Transmembrane helix</keyword>
<comment type="subcellular location">
    <subcellularLocation>
        <location evidence="1">Membrane</location>
        <topology evidence="1">Multi-pass membrane protein</topology>
    </subcellularLocation>
</comment>
<dbReference type="AlphaFoldDB" id="A0A2M6W3P7"/>
<feature type="transmembrane region" description="Helical" evidence="5">
    <location>
        <begin position="247"/>
        <end position="269"/>
    </location>
</feature>
<dbReference type="InterPro" id="IPR007016">
    <property type="entry name" value="O-antigen_ligase-rel_domated"/>
</dbReference>
<gene>
    <name evidence="7" type="ORF">COU31_03025</name>
</gene>
<evidence type="ECO:0000313" key="7">
    <source>
        <dbReference type="EMBL" id="PIT87412.1"/>
    </source>
</evidence>
<keyword evidence="4 5" id="KW-0472">Membrane</keyword>
<organism evidence="7 8">
    <name type="scientific">Candidatus Magasanikbacteria bacterium CG10_big_fil_rev_8_21_14_0_10_40_10</name>
    <dbReference type="NCBI Taxonomy" id="1974648"/>
    <lineage>
        <taxon>Bacteria</taxon>
        <taxon>Candidatus Magasanikiibacteriota</taxon>
    </lineage>
</organism>
<feature type="transmembrane region" description="Helical" evidence="5">
    <location>
        <begin position="109"/>
        <end position="125"/>
    </location>
</feature>
<name>A0A2M6W3P7_9BACT</name>
<feature type="transmembrane region" description="Helical" evidence="5">
    <location>
        <begin position="134"/>
        <end position="152"/>
    </location>
</feature>
<dbReference type="GO" id="GO:0016020">
    <property type="term" value="C:membrane"/>
    <property type="evidence" value="ECO:0007669"/>
    <property type="project" value="UniProtKB-SubCell"/>
</dbReference>
<evidence type="ECO:0000256" key="4">
    <source>
        <dbReference type="ARBA" id="ARBA00023136"/>
    </source>
</evidence>
<protein>
    <recommendedName>
        <fullName evidence="6">O-antigen ligase-related domain-containing protein</fullName>
    </recommendedName>
</protein>
<comment type="caution">
    <text evidence="7">The sequence shown here is derived from an EMBL/GenBank/DDBJ whole genome shotgun (WGS) entry which is preliminary data.</text>
</comment>
<evidence type="ECO:0000256" key="5">
    <source>
        <dbReference type="SAM" id="Phobius"/>
    </source>
</evidence>
<feature type="transmembrane region" description="Helical" evidence="5">
    <location>
        <begin position="79"/>
        <end position="103"/>
    </location>
</feature>
<evidence type="ECO:0000256" key="1">
    <source>
        <dbReference type="ARBA" id="ARBA00004141"/>
    </source>
</evidence>
<dbReference type="EMBL" id="PFBX01000028">
    <property type="protein sequence ID" value="PIT87412.1"/>
    <property type="molecule type" value="Genomic_DNA"/>
</dbReference>
<reference evidence="8" key="1">
    <citation type="submission" date="2017-09" db="EMBL/GenBank/DDBJ databases">
        <title>Depth-based differentiation of microbial function through sediment-hosted aquifers and enrichment of novel symbionts in the deep terrestrial subsurface.</title>
        <authorList>
            <person name="Probst A.J."/>
            <person name="Ladd B."/>
            <person name="Jarett J.K."/>
            <person name="Geller-Mcgrath D.E."/>
            <person name="Sieber C.M.K."/>
            <person name="Emerson J.B."/>
            <person name="Anantharaman K."/>
            <person name="Thomas B.C."/>
            <person name="Malmstrom R."/>
            <person name="Stieglmeier M."/>
            <person name="Klingl A."/>
            <person name="Woyke T."/>
            <person name="Ryan C.M."/>
            <person name="Banfield J.F."/>
        </authorList>
    </citation>
    <scope>NUCLEOTIDE SEQUENCE [LARGE SCALE GENOMIC DNA]</scope>
</reference>
<feature type="transmembrane region" description="Helical" evidence="5">
    <location>
        <begin position="35"/>
        <end position="59"/>
    </location>
</feature>
<dbReference type="PANTHER" id="PTHR37422">
    <property type="entry name" value="TEICHURONIC ACID BIOSYNTHESIS PROTEIN TUAE"/>
    <property type="match status" value="1"/>
</dbReference>
<feature type="transmembrane region" description="Helical" evidence="5">
    <location>
        <begin position="392"/>
        <end position="408"/>
    </location>
</feature>
<accession>A0A2M6W3P7</accession>
<evidence type="ECO:0000256" key="3">
    <source>
        <dbReference type="ARBA" id="ARBA00022989"/>
    </source>
</evidence>